<keyword evidence="2" id="KW-1185">Reference proteome</keyword>
<protein>
    <submittedName>
        <fullName evidence="1">Uncharacterized protein</fullName>
    </submittedName>
</protein>
<dbReference type="EMBL" id="CARXXK010000002">
    <property type="protein sequence ID" value="CAI6356600.1"/>
    <property type="molecule type" value="Genomic_DNA"/>
</dbReference>
<evidence type="ECO:0000313" key="2">
    <source>
        <dbReference type="Proteomes" id="UP001160148"/>
    </source>
</evidence>
<evidence type="ECO:0000313" key="1">
    <source>
        <dbReference type="EMBL" id="CAI6356600.1"/>
    </source>
</evidence>
<gene>
    <name evidence="1" type="ORF">MEUPH1_LOCUS12318</name>
</gene>
<name>A0AAV0WKY2_9HEMI</name>
<reference evidence="1 2" key="1">
    <citation type="submission" date="2023-01" db="EMBL/GenBank/DDBJ databases">
        <authorList>
            <person name="Whitehead M."/>
        </authorList>
    </citation>
    <scope>NUCLEOTIDE SEQUENCE [LARGE SCALE GENOMIC DNA]</scope>
</reference>
<sequence>MQSVSRTALAVAEVPGGSGSGSVVVAVVGAYSGAGCSGCYCCFRYRRCTEAVTNVVVVCDHYHLLIFLLQQLRRHEVDASAAGVAIAHSAHPAFAAAVDALPADYALPDHYAVAGVVVVAAGSVAAGVVHAFAVDGDSGAAVDVDPSTSPTVDASAVHAVHAALPSADHVTQSVVLRASC</sequence>
<comment type="caution">
    <text evidence="1">The sequence shown here is derived from an EMBL/GenBank/DDBJ whole genome shotgun (WGS) entry which is preliminary data.</text>
</comment>
<dbReference type="AlphaFoldDB" id="A0AAV0WKY2"/>
<accession>A0AAV0WKY2</accession>
<organism evidence="1 2">
    <name type="scientific">Macrosiphum euphorbiae</name>
    <name type="common">potato aphid</name>
    <dbReference type="NCBI Taxonomy" id="13131"/>
    <lineage>
        <taxon>Eukaryota</taxon>
        <taxon>Metazoa</taxon>
        <taxon>Ecdysozoa</taxon>
        <taxon>Arthropoda</taxon>
        <taxon>Hexapoda</taxon>
        <taxon>Insecta</taxon>
        <taxon>Pterygota</taxon>
        <taxon>Neoptera</taxon>
        <taxon>Paraneoptera</taxon>
        <taxon>Hemiptera</taxon>
        <taxon>Sternorrhyncha</taxon>
        <taxon>Aphidomorpha</taxon>
        <taxon>Aphidoidea</taxon>
        <taxon>Aphididae</taxon>
        <taxon>Macrosiphini</taxon>
        <taxon>Macrosiphum</taxon>
    </lineage>
</organism>
<proteinExistence type="predicted"/>
<dbReference type="Proteomes" id="UP001160148">
    <property type="component" value="Unassembled WGS sequence"/>
</dbReference>